<dbReference type="AlphaFoldDB" id="A0A1Q2CEG3"/>
<name>A0A1Q2CEG3_9ACTN</name>
<dbReference type="STRING" id="1610493.RPIT_06445"/>
<reference evidence="1 2" key="1">
    <citation type="journal article" date="2016" name="Int. J. Syst. Evol. Microbiol.">
        <title>Tessaracoccus flavus sp. nov., isolated from the drainage system of a lindane-producing factory.</title>
        <authorList>
            <person name="Kumari R."/>
            <person name="Singh P."/>
            <person name="Schumann P."/>
            <person name="Lal R."/>
        </authorList>
    </citation>
    <scope>NUCLEOTIDE SEQUENCE [LARGE SCALE GENOMIC DNA]</scope>
    <source>
        <strain evidence="1 2">RP1T</strain>
    </source>
</reference>
<dbReference type="OrthoDB" id="3872677at2"/>
<evidence type="ECO:0000313" key="2">
    <source>
        <dbReference type="Proteomes" id="UP000188324"/>
    </source>
</evidence>
<dbReference type="KEGG" id="tfl:RPIT_06445"/>
<accession>A0A1Q2CEG3</accession>
<organism evidence="1 2">
    <name type="scientific">Tessaracoccus flavus</name>
    <dbReference type="NCBI Taxonomy" id="1610493"/>
    <lineage>
        <taxon>Bacteria</taxon>
        <taxon>Bacillati</taxon>
        <taxon>Actinomycetota</taxon>
        <taxon>Actinomycetes</taxon>
        <taxon>Propionibacteriales</taxon>
        <taxon>Propionibacteriaceae</taxon>
        <taxon>Tessaracoccus</taxon>
    </lineage>
</organism>
<dbReference type="Proteomes" id="UP000188324">
    <property type="component" value="Chromosome"/>
</dbReference>
<dbReference type="NCBIfam" id="NF041681">
    <property type="entry name" value="HGxxPAAW"/>
    <property type="match status" value="1"/>
</dbReference>
<protein>
    <submittedName>
        <fullName evidence="1">Uncharacterized protein</fullName>
    </submittedName>
</protein>
<gene>
    <name evidence="1" type="ORF">RPIT_06445</name>
</gene>
<dbReference type="EMBL" id="CP019605">
    <property type="protein sequence ID" value="AQP44493.1"/>
    <property type="molecule type" value="Genomic_DNA"/>
</dbReference>
<sequence>MTSAPKYYHHGRSPAAWAGSIAAAVGFIIVAIAAMLGPNWTLVIIGAAIVLVAGLATLIMKIMGFGQP</sequence>
<dbReference type="RefSeq" id="WP_077341651.1">
    <property type="nucleotide sequence ID" value="NZ_CP019605.1"/>
</dbReference>
<keyword evidence="2" id="KW-1185">Reference proteome</keyword>
<evidence type="ECO:0000313" key="1">
    <source>
        <dbReference type="EMBL" id="AQP44493.1"/>
    </source>
</evidence>
<proteinExistence type="predicted"/>